<comment type="caution">
    <text evidence="2">The sequence shown here is derived from an EMBL/GenBank/DDBJ whole genome shotgun (WGS) entry which is preliminary data.</text>
</comment>
<feature type="compositionally biased region" description="Polar residues" evidence="1">
    <location>
        <begin position="144"/>
        <end position="162"/>
    </location>
</feature>
<feature type="compositionally biased region" description="Pro residues" evidence="1">
    <location>
        <begin position="1"/>
        <end position="11"/>
    </location>
</feature>
<dbReference type="PRINTS" id="PR01217">
    <property type="entry name" value="PRICHEXTENSN"/>
</dbReference>
<organism evidence="2 3">
    <name type="scientific">Phtheirospermum japonicum</name>
    <dbReference type="NCBI Taxonomy" id="374723"/>
    <lineage>
        <taxon>Eukaryota</taxon>
        <taxon>Viridiplantae</taxon>
        <taxon>Streptophyta</taxon>
        <taxon>Embryophyta</taxon>
        <taxon>Tracheophyta</taxon>
        <taxon>Spermatophyta</taxon>
        <taxon>Magnoliopsida</taxon>
        <taxon>eudicotyledons</taxon>
        <taxon>Gunneridae</taxon>
        <taxon>Pentapetalae</taxon>
        <taxon>asterids</taxon>
        <taxon>lamiids</taxon>
        <taxon>Lamiales</taxon>
        <taxon>Orobanchaceae</taxon>
        <taxon>Orobanchaceae incertae sedis</taxon>
        <taxon>Phtheirospermum</taxon>
    </lineage>
</organism>
<dbReference type="EMBL" id="BMAC01000107">
    <property type="protein sequence ID" value="GFP85507.1"/>
    <property type="molecule type" value="Genomic_DNA"/>
</dbReference>
<dbReference type="Proteomes" id="UP000653305">
    <property type="component" value="Unassembled WGS sequence"/>
</dbReference>
<feature type="compositionally biased region" description="Pro residues" evidence="1">
    <location>
        <begin position="19"/>
        <end position="37"/>
    </location>
</feature>
<name>A0A830BED5_9LAMI</name>
<sequence>MPATTSPPPTPTTAAPSASPAPPSSPSPPASPSPSPTMLPTSSSAPPPSPPPPNPHPSTPPPPHHPSPSPRPPPSPPPPHTTTTNHPNSRRRFAGKSPSRSPTSSPTPASPPPRRRTPTISPTTPEQTQPTRAPLPKLPLSGIGTISTLHLLPQTPSISKTSTARKKTPNPKPMTSSIPMMIMETTAHPITRPSRAIWITVSPGRARLSRRRRARNDGRAKRTKLRGRRFSVVNGETMIITEARAARPTRAKKWRTRSRDPILGRGRISGW</sequence>
<feature type="region of interest" description="Disordered" evidence="1">
    <location>
        <begin position="250"/>
        <end position="271"/>
    </location>
</feature>
<evidence type="ECO:0000313" key="2">
    <source>
        <dbReference type="EMBL" id="GFP85507.1"/>
    </source>
</evidence>
<feature type="compositionally biased region" description="Low complexity" evidence="1">
    <location>
        <begin position="97"/>
        <end position="107"/>
    </location>
</feature>
<reference evidence="2" key="1">
    <citation type="submission" date="2020-07" db="EMBL/GenBank/DDBJ databases">
        <title>Ethylene signaling mediates host invasion by parasitic plants.</title>
        <authorList>
            <person name="Yoshida S."/>
        </authorList>
    </citation>
    <scope>NUCLEOTIDE SEQUENCE</scope>
    <source>
        <strain evidence="2">Okayama</strain>
    </source>
</reference>
<gene>
    <name evidence="2" type="ORF">PHJA_000694400</name>
</gene>
<feature type="compositionally biased region" description="Pro residues" evidence="1">
    <location>
        <begin position="45"/>
        <end position="80"/>
    </location>
</feature>
<accession>A0A830BED5</accession>
<dbReference type="AlphaFoldDB" id="A0A830BED5"/>
<keyword evidence="3" id="KW-1185">Reference proteome</keyword>
<evidence type="ECO:0000256" key="1">
    <source>
        <dbReference type="SAM" id="MobiDB-lite"/>
    </source>
</evidence>
<feature type="region of interest" description="Disordered" evidence="1">
    <location>
        <begin position="1"/>
        <end position="177"/>
    </location>
</feature>
<protein>
    <submittedName>
        <fullName evidence="2">Uncharacterized protein</fullName>
    </submittedName>
</protein>
<evidence type="ECO:0000313" key="3">
    <source>
        <dbReference type="Proteomes" id="UP000653305"/>
    </source>
</evidence>
<proteinExistence type="predicted"/>